<sequence length="357" mass="40067">MTNFEDNSGDEFVRDHFASRPDIVDNFLGIRIPIIKADLLRYLILYEHGGIWNDLDVSCEAPINEWVPEQYQAANISIVVGLEFDEDIWYRQFASWTIMARQNSPQLWTVVEDCLEGLVRTAQDHNVGIQDLTIDMLDDIVDVSGPRRLTRGIQKSLSKMLNETVGNDEISHVLEPRLIGDVLVLPDYAFANSMNQQHGDKKSGKILVKHHYASSWKNSKVENADRCETVLFVERLGRRPLFRTSTTGMLPAFTARMIASARLSETGGQPRLRDLLMHLSSLPVAYSVKVPLCTIRVKSMATFIAYGWFLETKGKAMEEIAVIFDGRGADVRVGAEASNAVAELGSVEETEEAHKVV</sequence>
<dbReference type="GO" id="GO:0006487">
    <property type="term" value="P:protein N-linked glycosylation"/>
    <property type="evidence" value="ECO:0007669"/>
    <property type="project" value="TreeGrafter"/>
</dbReference>
<dbReference type="Gene3D" id="3.90.550.20">
    <property type="match status" value="1"/>
</dbReference>
<keyword evidence="3" id="KW-1185">Reference proteome</keyword>
<dbReference type="AlphaFoldDB" id="A0AAN9UZU5"/>
<reference evidence="2 3" key="1">
    <citation type="submission" date="2024-02" db="EMBL/GenBank/DDBJ databases">
        <title>De novo assembly and annotation of 12 fungi associated with fruit tree decline syndrome in Ontario, Canada.</title>
        <authorList>
            <person name="Sulman M."/>
            <person name="Ellouze W."/>
            <person name="Ilyukhin E."/>
        </authorList>
    </citation>
    <scope>NUCLEOTIDE SEQUENCE [LARGE SCALE GENOMIC DNA]</scope>
    <source>
        <strain evidence="2 3">M11/M66-122</strain>
    </source>
</reference>
<dbReference type="GO" id="GO:0000136">
    <property type="term" value="C:mannan polymerase complex"/>
    <property type="evidence" value="ECO:0007669"/>
    <property type="project" value="TreeGrafter"/>
</dbReference>
<comment type="caution">
    <text evidence="2">The sequence shown here is derived from an EMBL/GenBank/DDBJ whole genome shotgun (WGS) entry which is preliminary data.</text>
</comment>
<name>A0AAN9UZU5_9PEZI</name>
<dbReference type="InterPro" id="IPR039367">
    <property type="entry name" value="Och1-like"/>
</dbReference>
<dbReference type="EMBL" id="JAKJXP020000013">
    <property type="protein sequence ID" value="KAK7755350.1"/>
    <property type="molecule type" value="Genomic_DNA"/>
</dbReference>
<accession>A0AAN9UZU5</accession>
<evidence type="ECO:0000313" key="2">
    <source>
        <dbReference type="EMBL" id="KAK7755350.1"/>
    </source>
</evidence>
<evidence type="ECO:0000256" key="1">
    <source>
        <dbReference type="ARBA" id="ARBA00009003"/>
    </source>
</evidence>
<organism evidence="2 3">
    <name type="scientific">Diatrype stigma</name>
    <dbReference type="NCBI Taxonomy" id="117547"/>
    <lineage>
        <taxon>Eukaryota</taxon>
        <taxon>Fungi</taxon>
        <taxon>Dikarya</taxon>
        <taxon>Ascomycota</taxon>
        <taxon>Pezizomycotina</taxon>
        <taxon>Sordariomycetes</taxon>
        <taxon>Xylariomycetidae</taxon>
        <taxon>Xylariales</taxon>
        <taxon>Diatrypaceae</taxon>
        <taxon>Diatrype</taxon>
    </lineage>
</organism>
<dbReference type="PANTHER" id="PTHR31834:SF8">
    <property type="entry name" value="TRANSFERASE, PUTATIVE (AFU_ORTHOLOGUE AFUA_6G14040)-RELATED"/>
    <property type="match status" value="1"/>
</dbReference>
<comment type="similarity">
    <text evidence="1">Belongs to the glycosyltransferase 32 family.</text>
</comment>
<dbReference type="Proteomes" id="UP001320420">
    <property type="component" value="Unassembled WGS sequence"/>
</dbReference>
<dbReference type="InterPro" id="IPR029044">
    <property type="entry name" value="Nucleotide-diphossugar_trans"/>
</dbReference>
<dbReference type="InterPro" id="IPR007577">
    <property type="entry name" value="GlycoTrfase_DXD_sugar-bd_CS"/>
</dbReference>
<protein>
    <recommendedName>
        <fullName evidence="4">Glycosyltransferase family 32 protein</fullName>
    </recommendedName>
</protein>
<proteinExistence type="inferred from homology"/>
<dbReference type="Pfam" id="PF04488">
    <property type="entry name" value="Gly_transf_sug"/>
    <property type="match status" value="1"/>
</dbReference>
<dbReference type="GO" id="GO:0000009">
    <property type="term" value="F:alpha-1,6-mannosyltransferase activity"/>
    <property type="evidence" value="ECO:0007669"/>
    <property type="project" value="InterPro"/>
</dbReference>
<evidence type="ECO:0000313" key="3">
    <source>
        <dbReference type="Proteomes" id="UP001320420"/>
    </source>
</evidence>
<evidence type="ECO:0008006" key="4">
    <source>
        <dbReference type="Google" id="ProtNLM"/>
    </source>
</evidence>
<gene>
    <name evidence="2" type="ORF">SLS62_002576</name>
</gene>
<dbReference type="PANTHER" id="PTHR31834">
    <property type="entry name" value="INITIATION-SPECIFIC ALPHA-1,6-MANNOSYLTRANSFERASE"/>
    <property type="match status" value="1"/>
</dbReference>
<dbReference type="SUPFAM" id="SSF53448">
    <property type="entry name" value="Nucleotide-diphospho-sugar transferases"/>
    <property type="match status" value="1"/>
</dbReference>